<evidence type="ECO:0000256" key="1">
    <source>
        <dbReference type="SAM" id="MobiDB-lite"/>
    </source>
</evidence>
<evidence type="ECO:0000256" key="3">
    <source>
        <dbReference type="SAM" id="SignalP"/>
    </source>
</evidence>
<feature type="region of interest" description="Disordered" evidence="1">
    <location>
        <begin position="527"/>
        <end position="583"/>
    </location>
</feature>
<dbReference type="AlphaFoldDB" id="A0A8W8L2M1"/>
<feature type="signal peptide" evidence="3">
    <location>
        <begin position="1"/>
        <end position="18"/>
    </location>
</feature>
<evidence type="ECO:0000256" key="2">
    <source>
        <dbReference type="SAM" id="Phobius"/>
    </source>
</evidence>
<evidence type="ECO:0000259" key="4">
    <source>
        <dbReference type="Pfam" id="PF23069"/>
    </source>
</evidence>
<dbReference type="OrthoDB" id="6100341at2759"/>
<dbReference type="EnsemblMetazoa" id="G26405.1">
    <property type="protein sequence ID" value="G26405.1:cds"/>
    <property type="gene ID" value="G26405"/>
</dbReference>
<evidence type="ECO:0000313" key="5">
    <source>
        <dbReference type="EnsemblMetazoa" id="G26405.1:cds"/>
    </source>
</evidence>
<proteinExistence type="predicted"/>
<feature type="domain" description="DUF7042" evidence="4">
    <location>
        <begin position="151"/>
        <end position="273"/>
    </location>
</feature>
<dbReference type="InterPro" id="IPR055470">
    <property type="entry name" value="DUF7042"/>
</dbReference>
<dbReference type="Pfam" id="PF23069">
    <property type="entry name" value="DUF7042"/>
    <property type="match status" value="1"/>
</dbReference>
<dbReference type="OMA" id="RYMARSS"/>
<reference evidence="5" key="1">
    <citation type="submission" date="2022-08" db="UniProtKB">
        <authorList>
            <consortium name="EnsemblMetazoa"/>
        </authorList>
    </citation>
    <scope>IDENTIFICATION</scope>
    <source>
        <strain evidence="5">05x7-T-G4-1.051#20</strain>
    </source>
</reference>
<sequence>MIIWSLIFVLWNARGSSCCIFPVKGTWDTSDHGLVTFSDTVVNGFRSIFFGTSDYTCVTNIDERYMARSSKFILHGVEFEVYLCLRLIYVTANKYKYHLATDENQNAGNERLKSAASNAPLTFSDVCDRTLFETGSYSMMLRSGTVLSEMVECPTDIIAKWNYVVTDSNGNSYCTVNSSLDICQNTTLIFNTSECSGNLLHSVDGSFHCIYTTQVTTSSYYITTYNADTVTPNENTTFRFSCLLMEANTKDNISLYQYPQHCHPFQNAKNVSPEILLSLSYQRSCATDIIILNTTITPTLTTQKPTTSDANQAYIAVAIVIPILIVIIIAVIVGYLLWTMYQRKLKAKPLPDPKFLHGEIRNRRLNVQFEGMSPTYTDRANVLTRISEDSLSSAMIQSDLLESSSAGPSSLSSLLVSVPTPHTKDDVYVIKECVNDSPHNNDLAPSMSTPENDDTSMDISFHSIGVDTRDLKSSQNKRETRRTYRRRFRLGRSRSSVGDSLLSFRKDKSTSKSVVTFGTKNVVLGIQPPPMKKKRNKNSSIDRSAQPMDVLGKNEVKDKMKKTRKHKSSQERQILQTPDTAKSTVFEEDKTITEEERHPIIFFTQYQEEG</sequence>
<keyword evidence="2" id="KW-0812">Transmembrane</keyword>
<evidence type="ECO:0000313" key="6">
    <source>
        <dbReference type="Proteomes" id="UP000005408"/>
    </source>
</evidence>
<keyword evidence="2" id="KW-1133">Transmembrane helix</keyword>
<organism evidence="5 6">
    <name type="scientific">Magallana gigas</name>
    <name type="common">Pacific oyster</name>
    <name type="synonym">Crassostrea gigas</name>
    <dbReference type="NCBI Taxonomy" id="29159"/>
    <lineage>
        <taxon>Eukaryota</taxon>
        <taxon>Metazoa</taxon>
        <taxon>Spiralia</taxon>
        <taxon>Lophotrochozoa</taxon>
        <taxon>Mollusca</taxon>
        <taxon>Bivalvia</taxon>
        <taxon>Autobranchia</taxon>
        <taxon>Pteriomorphia</taxon>
        <taxon>Ostreida</taxon>
        <taxon>Ostreoidea</taxon>
        <taxon>Ostreidae</taxon>
        <taxon>Magallana</taxon>
    </lineage>
</organism>
<keyword evidence="3" id="KW-0732">Signal</keyword>
<accession>A0A8W8L2M1</accession>
<keyword evidence="6" id="KW-1185">Reference proteome</keyword>
<feature type="compositionally biased region" description="Polar residues" evidence="1">
    <location>
        <begin position="571"/>
        <end position="583"/>
    </location>
</feature>
<feature type="chain" id="PRO_5036447186" description="DUF7042 domain-containing protein" evidence="3">
    <location>
        <begin position="19"/>
        <end position="610"/>
    </location>
</feature>
<keyword evidence="2" id="KW-0472">Membrane</keyword>
<protein>
    <recommendedName>
        <fullName evidence="4">DUF7042 domain-containing protein</fullName>
    </recommendedName>
</protein>
<feature type="transmembrane region" description="Helical" evidence="2">
    <location>
        <begin position="313"/>
        <end position="338"/>
    </location>
</feature>
<dbReference type="Proteomes" id="UP000005408">
    <property type="component" value="Unassembled WGS sequence"/>
</dbReference>
<name>A0A8W8L2M1_MAGGI</name>